<dbReference type="EMBL" id="JMQI01000001">
    <property type="protein sequence ID" value="KDN24141.1"/>
    <property type="molecule type" value="Genomic_DNA"/>
</dbReference>
<organism evidence="2 3">
    <name type="scientific">Amycolatopsis rifamycinica</name>
    <dbReference type="NCBI Taxonomy" id="287986"/>
    <lineage>
        <taxon>Bacteria</taxon>
        <taxon>Bacillati</taxon>
        <taxon>Actinomycetota</taxon>
        <taxon>Actinomycetes</taxon>
        <taxon>Pseudonocardiales</taxon>
        <taxon>Pseudonocardiaceae</taxon>
        <taxon>Amycolatopsis</taxon>
    </lineage>
</organism>
<feature type="transmembrane region" description="Helical" evidence="1">
    <location>
        <begin position="7"/>
        <end position="26"/>
    </location>
</feature>
<dbReference type="STRING" id="287986.DV20_00165"/>
<dbReference type="OrthoDB" id="119790at2"/>
<evidence type="ECO:0000313" key="2">
    <source>
        <dbReference type="EMBL" id="KDN24141.1"/>
    </source>
</evidence>
<dbReference type="eggNOG" id="ENOG50331QK">
    <property type="taxonomic scope" value="Bacteria"/>
</dbReference>
<sequence length="122" mass="12781">MIVTGYTLVAIVSLGIIFIGLNYLFAPAKIAAGFGFPEVPENATTFLNVKGGRDIGAGLVPLTLIVYGDPHALGWVILTAALWPVFDMLIVLRHRGKKAVAFGVHGLTAAVMVVAALLLLLG</sequence>
<dbReference type="InterPro" id="IPR025363">
    <property type="entry name" value="DUF4267"/>
</dbReference>
<evidence type="ECO:0000313" key="3">
    <source>
        <dbReference type="Proteomes" id="UP000027345"/>
    </source>
</evidence>
<gene>
    <name evidence="2" type="ORF">DV20_00165</name>
</gene>
<dbReference type="Proteomes" id="UP000027345">
    <property type="component" value="Unassembled WGS sequence"/>
</dbReference>
<evidence type="ECO:0000256" key="1">
    <source>
        <dbReference type="SAM" id="Phobius"/>
    </source>
</evidence>
<proteinExistence type="predicted"/>
<reference evidence="2 3" key="1">
    <citation type="submission" date="2014-05" db="EMBL/GenBank/DDBJ databases">
        <title>Draft genome sequence of Amycolatopsis rifamycinica DSM 46095.</title>
        <authorList>
            <person name="Lal R."/>
            <person name="Saxena A."/>
            <person name="Kumari R."/>
            <person name="Mukherjee U."/>
            <person name="Singh P."/>
            <person name="Sangwan N."/>
            <person name="Mahato N.K."/>
        </authorList>
    </citation>
    <scope>NUCLEOTIDE SEQUENCE [LARGE SCALE GENOMIC DNA]</scope>
    <source>
        <strain evidence="2 3">DSM 46095</strain>
    </source>
</reference>
<dbReference type="Pfam" id="PF14087">
    <property type="entry name" value="DUF4267"/>
    <property type="match status" value="1"/>
</dbReference>
<feature type="transmembrane region" description="Helical" evidence="1">
    <location>
        <begin position="72"/>
        <end position="92"/>
    </location>
</feature>
<keyword evidence="1" id="KW-0812">Transmembrane</keyword>
<keyword evidence="1" id="KW-0472">Membrane</keyword>
<keyword evidence="1" id="KW-1133">Transmembrane helix</keyword>
<comment type="caution">
    <text evidence="2">The sequence shown here is derived from an EMBL/GenBank/DDBJ whole genome shotgun (WGS) entry which is preliminary data.</text>
</comment>
<keyword evidence="3" id="KW-1185">Reference proteome</keyword>
<protein>
    <recommendedName>
        <fullName evidence="4">Small membrane hydrophobic protein</fullName>
    </recommendedName>
</protein>
<accession>A0A066U9M0</accession>
<dbReference type="AlphaFoldDB" id="A0A066U9M0"/>
<name>A0A066U9M0_9PSEU</name>
<evidence type="ECO:0008006" key="4">
    <source>
        <dbReference type="Google" id="ProtNLM"/>
    </source>
</evidence>
<dbReference type="RefSeq" id="WP_043774985.1">
    <property type="nucleotide sequence ID" value="NZ_JMQI01000001.1"/>
</dbReference>
<feature type="transmembrane region" description="Helical" evidence="1">
    <location>
        <begin position="99"/>
        <end position="121"/>
    </location>
</feature>